<dbReference type="RefSeq" id="WP_160937008.1">
    <property type="nucleotide sequence ID" value="NZ_SNVJ01000008.1"/>
</dbReference>
<accession>A0A845BB61</accession>
<dbReference type="Proteomes" id="UP000460715">
    <property type="component" value="Unassembled WGS sequence"/>
</dbReference>
<dbReference type="AlphaFoldDB" id="A0A845BB61"/>
<dbReference type="Pfam" id="PF14238">
    <property type="entry name" value="DUF4340"/>
    <property type="match status" value="1"/>
</dbReference>
<feature type="domain" description="DUF4340" evidence="1">
    <location>
        <begin position="72"/>
        <end position="248"/>
    </location>
</feature>
<gene>
    <name evidence="2" type="ORF">E0493_11020</name>
</gene>
<evidence type="ECO:0000259" key="1">
    <source>
        <dbReference type="Pfam" id="PF14238"/>
    </source>
</evidence>
<evidence type="ECO:0000313" key="3">
    <source>
        <dbReference type="Proteomes" id="UP000460715"/>
    </source>
</evidence>
<dbReference type="EMBL" id="SNVJ01000008">
    <property type="protein sequence ID" value="MXP63878.1"/>
    <property type="molecule type" value="Genomic_DNA"/>
</dbReference>
<name>A0A845BB61_9PROT</name>
<comment type="caution">
    <text evidence="2">The sequence shown here is derived from an EMBL/GenBank/DDBJ whole genome shotgun (WGS) entry which is preliminary data.</text>
</comment>
<dbReference type="InterPro" id="IPR025641">
    <property type="entry name" value="DUF4340"/>
</dbReference>
<organism evidence="2 3">
    <name type="scientific">Teichococcus coralli</name>
    <dbReference type="NCBI Taxonomy" id="2545983"/>
    <lineage>
        <taxon>Bacteria</taxon>
        <taxon>Pseudomonadati</taxon>
        <taxon>Pseudomonadota</taxon>
        <taxon>Alphaproteobacteria</taxon>
        <taxon>Acetobacterales</taxon>
        <taxon>Roseomonadaceae</taxon>
        <taxon>Roseomonas</taxon>
    </lineage>
</organism>
<dbReference type="OrthoDB" id="7359157at2"/>
<evidence type="ECO:0000313" key="2">
    <source>
        <dbReference type="EMBL" id="MXP63878.1"/>
    </source>
</evidence>
<keyword evidence="3" id="KW-1185">Reference proteome</keyword>
<sequence length="346" mass="37326">MNRRSLLLLGGAAAAAATAVVVLGPGGPKPPDLGAAPLMFQNLAQKLAGAMRIEVRRHEQSLALERKPGDVWVLPEVAGYPVRAEKVRELLVGLTELRLVEPRTSDPEMLDRLGLQDPAREGSTASLLRVLDGAGQPIAELMVGRRRVRTHGDVPESVYVRRPDENQSWLAEGRLPLDADAQLWIDRELANIPRDRVLKVAINRAGEPPLELKRGEGPDGRLAATLAAGAPPLEQTSLDTIAGAFEYLTLTDVQHAAGIPGKPLGHSRFTMTDNLAVDVSVNQDGDAVWVTLAAVGDEEAQKLNARWKGWAYQLGAWKLKALLPRLEDLRQAERPAAAAPTPAPAR</sequence>
<reference evidence="2 3" key="1">
    <citation type="submission" date="2019-03" db="EMBL/GenBank/DDBJ databases">
        <title>Roseomonas sp. a novel Roseomonas species isolated from Sea whip Gorgonian.</title>
        <authorList>
            <person name="Li F."/>
            <person name="Pan X."/>
            <person name="Huang S."/>
            <person name="Li Z."/>
            <person name="Meng B."/>
        </authorList>
    </citation>
    <scope>NUCLEOTIDE SEQUENCE [LARGE SCALE GENOMIC DNA]</scope>
    <source>
        <strain evidence="2 3">M0104</strain>
    </source>
</reference>
<protein>
    <submittedName>
        <fullName evidence="2">DUF4340 domain-containing protein</fullName>
    </submittedName>
</protein>
<proteinExistence type="predicted"/>